<dbReference type="Proteomes" id="UP001634394">
    <property type="component" value="Unassembled WGS sequence"/>
</dbReference>
<organism evidence="4 5">
    <name type="scientific">Sinanodonta woodiana</name>
    <name type="common">Chinese pond mussel</name>
    <name type="synonym">Anodonta woodiana</name>
    <dbReference type="NCBI Taxonomy" id="1069815"/>
    <lineage>
        <taxon>Eukaryota</taxon>
        <taxon>Metazoa</taxon>
        <taxon>Spiralia</taxon>
        <taxon>Lophotrochozoa</taxon>
        <taxon>Mollusca</taxon>
        <taxon>Bivalvia</taxon>
        <taxon>Autobranchia</taxon>
        <taxon>Heteroconchia</taxon>
        <taxon>Palaeoheterodonta</taxon>
        <taxon>Unionida</taxon>
        <taxon>Unionoidea</taxon>
        <taxon>Unionidae</taxon>
        <taxon>Unioninae</taxon>
        <taxon>Sinanodonta</taxon>
    </lineage>
</organism>
<dbReference type="EMBL" id="JBJQND010000010">
    <property type="protein sequence ID" value="KAL3864351.1"/>
    <property type="molecule type" value="Genomic_DNA"/>
</dbReference>
<keyword evidence="5" id="KW-1185">Reference proteome</keyword>
<protein>
    <submittedName>
        <fullName evidence="4">Uncharacterized protein</fullName>
    </submittedName>
</protein>
<evidence type="ECO:0000256" key="1">
    <source>
        <dbReference type="SAM" id="MobiDB-lite"/>
    </source>
</evidence>
<feature type="non-terminal residue" evidence="4">
    <location>
        <position position="72"/>
    </location>
</feature>
<keyword evidence="3" id="KW-0732">Signal</keyword>
<evidence type="ECO:0000256" key="2">
    <source>
        <dbReference type="SAM" id="Phobius"/>
    </source>
</evidence>
<feature type="region of interest" description="Disordered" evidence="1">
    <location>
        <begin position="24"/>
        <end position="48"/>
    </location>
</feature>
<comment type="caution">
    <text evidence="4">The sequence shown here is derived from an EMBL/GenBank/DDBJ whole genome shotgun (WGS) entry which is preliminary data.</text>
</comment>
<feature type="signal peptide" evidence="3">
    <location>
        <begin position="1"/>
        <end position="24"/>
    </location>
</feature>
<keyword evidence="2" id="KW-0812">Transmembrane</keyword>
<feature type="compositionally biased region" description="Pro residues" evidence="1">
    <location>
        <begin position="32"/>
        <end position="42"/>
    </location>
</feature>
<gene>
    <name evidence="4" type="ORF">ACJMK2_006042</name>
</gene>
<evidence type="ECO:0000256" key="3">
    <source>
        <dbReference type="SAM" id="SignalP"/>
    </source>
</evidence>
<proteinExistence type="predicted"/>
<feature type="chain" id="PRO_5044873970" evidence="3">
    <location>
        <begin position="25"/>
        <end position="72"/>
    </location>
</feature>
<keyword evidence="2" id="KW-0472">Membrane</keyword>
<evidence type="ECO:0000313" key="5">
    <source>
        <dbReference type="Proteomes" id="UP001634394"/>
    </source>
</evidence>
<keyword evidence="2" id="KW-1133">Transmembrane helix</keyword>
<reference evidence="4 5" key="1">
    <citation type="submission" date="2024-11" db="EMBL/GenBank/DDBJ databases">
        <title>Chromosome-level genome assembly of the freshwater bivalve Anodonta woodiana.</title>
        <authorList>
            <person name="Chen X."/>
        </authorList>
    </citation>
    <scope>NUCLEOTIDE SEQUENCE [LARGE SCALE GENOMIC DNA]</scope>
    <source>
        <strain evidence="4">MN2024</strain>
        <tissue evidence="4">Gills</tissue>
    </source>
</reference>
<accession>A0ABD3VRX6</accession>
<evidence type="ECO:0000313" key="4">
    <source>
        <dbReference type="EMBL" id="KAL3864351.1"/>
    </source>
</evidence>
<feature type="transmembrane region" description="Helical" evidence="2">
    <location>
        <begin position="48"/>
        <end position="69"/>
    </location>
</feature>
<dbReference type="AlphaFoldDB" id="A0ABD3VRX6"/>
<sequence>MKALRLIALCGFLLVTEFVGLSLSRNITDPNGPSPTTAPPTPTTTESPIRRIGTFLPILFILFLLPVIFQGI</sequence>
<name>A0ABD3VRX6_SINWO</name>